<dbReference type="AlphaFoldDB" id="A0A645JFE7"/>
<accession>A0A645JFE7</accession>
<proteinExistence type="predicted"/>
<sequence>MGDHDNGFALGKLLKRGLHLKFIVRVGEGRGLIQYNDRRVFQHNAGNGNSLLFAAGKVNAFRPDHGVYTVWHF</sequence>
<protein>
    <submittedName>
        <fullName evidence="1">Uncharacterized protein</fullName>
    </submittedName>
</protein>
<name>A0A645JFE7_9ZZZZ</name>
<gene>
    <name evidence="1" type="ORF">SDC9_206027</name>
</gene>
<comment type="caution">
    <text evidence="1">The sequence shown here is derived from an EMBL/GenBank/DDBJ whole genome shotgun (WGS) entry which is preliminary data.</text>
</comment>
<reference evidence="1" key="1">
    <citation type="submission" date="2019-08" db="EMBL/GenBank/DDBJ databases">
        <authorList>
            <person name="Kucharzyk K."/>
            <person name="Murdoch R.W."/>
            <person name="Higgins S."/>
            <person name="Loffler F."/>
        </authorList>
    </citation>
    <scope>NUCLEOTIDE SEQUENCE</scope>
</reference>
<organism evidence="1">
    <name type="scientific">bioreactor metagenome</name>
    <dbReference type="NCBI Taxonomy" id="1076179"/>
    <lineage>
        <taxon>unclassified sequences</taxon>
        <taxon>metagenomes</taxon>
        <taxon>ecological metagenomes</taxon>
    </lineage>
</organism>
<dbReference type="EMBL" id="VSSQ01130869">
    <property type="protein sequence ID" value="MPN58323.1"/>
    <property type="molecule type" value="Genomic_DNA"/>
</dbReference>
<evidence type="ECO:0000313" key="1">
    <source>
        <dbReference type="EMBL" id="MPN58323.1"/>
    </source>
</evidence>